<dbReference type="EMBL" id="AP017470">
    <property type="protein sequence ID" value="BBB31994.1"/>
    <property type="molecule type" value="Genomic_DNA"/>
</dbReference>
<dbReference type="InterPro" id="IPR036105">
    <property type="entry name" value="DiNase_FeMo-co_biosyn_sf"/>
</dbReference>
<name>A0A7R6SXN6_9BACT</name>
<dbReference type="RefSeq" id="WP_201328326.1">
    <property type="nucleotide sequence ID" value="NZ_AP017470.1"/>
</dbReference>
<organism evidence="1 2">
    <name type="scientific">Thermotomaculum hydrothermale</name>
    <dbReference type="NCBI Taxonomy" id="981385"/>
    <lineage>
        <taxon>Bacteria</taxon>
        <taxon>Pseudomonadati</taxon>
        <taxon>Acidobacteriota</taxon>
        <taxon>Holophagae</taxon>
        <taxon>Thermotomaculales</taxon>
        <taxon>Thermotomaculaceae</taxon>
        <taxon>Thermotomaculum</taxon>
    </lineage>
</organism>
<evidence type="ECO:0000313" key="1">
    <source>
        <dbReference type="EMBL" id="BBB31994.1"/>
    </source>
</evidence>
<protein>
    <submittedName>
        <fullName evidence="1">Iron-molybdenum cofactor-binding protein</fullName>
    </submittedName>
</protein>
<sequence length="134" mass="15308">MEKIKIAIAEKDGKVANSHFGDSEKILFYTIDLENNTITFEKEIKNPLKDFKEEKHGSEEKLKNALEILKDREVIASGKPSPNFKKLKEKFGKIPVVIQSTDNINISLARIADTIKEIKENGEIKFNRGFYLLV</sequence>
<dbReference type="KEGG" id="thyd:TTHT_0380"/>
<dbReference type="Proteomes" id="UP000595564">
    <property type="component" value="Chromosome"/>
</dbReference>
<proteinExistence type="predicted"/>
<dbReference type="SUPFAM" id="SSF53146">
    <property type="entry name" value="Nitrogenase accessory factor-like"/>
    <property type="match status" value="1"/>
</dbReference>
<dbReference type="Gene3D" id="3.30.420.130">
    <property type="entry name" value="Dinitrogenase iron-molybdenum cofactor biosynthesis domain"/>
    <property type="match status" value="1"/>
</dbReference>
<gene>
    <name evidence="1" type="ORF">TTHT_0380</name>
</gene>
<accession>A0A7R6SXN6</accession>
<keyword evidence="2" id="KW-1185">Reference proteome</keyword>
<reference evidence="1 2" key="1">
    <citation type="journal article" date="2012" name="Extremophiles">
        <title>Thermotomaculum hydrothermale gen. nov., sp. nov., a novel heterotrophic thermophile within the phylum Acidobacteria from a deep-sea hydrothermal vent chimney in the Southern Okinawa Trough.</title>
        <authorList>
            <person name="Izumi H."/>
            <person name="Nunoura T."/>
            <person name="Miyazaki M."/>
            <person name="Mino S."/>
            <person name="Toki T."/>
            <person name="Takai K."/>
            <person name="Sako Y."/>
            <person name="Sawabe T."/>
            <person name="Nakagawa S."/>
        </authorList>
    </citation>
    <scope>NUCLEOTIDE SEQUENCE [LARGE SCALE GENOMIC DNA]</scope>
    <source>
        <strain evidence="1 2">AC55</strain>
    </source>
</reference>
<evidence type="ECO:0000313" key="2">
    <source>
        <dbReference type="Proteomes" id="UP000595564"/>
    </source>
</evidence>
<dbReference type="AlphaFoldDB" id="A0A7R6SXN6"/>